<evidence type="ECO:0000313" key="2">
    <source>
        <dbReference type="EMBL" id="MDO4842749.1"/>
    </source>
</evidence>
<feature type="signal peptide" evidence="1">
    <location>
        <begin position="1"/>
        <end position="24"/>
    </location>
</feature>
<feature type="chain" id="PRO_5041370643" description="DUF5640 domain-containing protein" evidence="1">
    <location>
        <begin position="25"/>
        <end position="123"/>
    </location>
</feature>
<sequence>MRILDMKKIIAMILCAAFCAFCLAGCGETQPVEEETTIIENDAAVVGTWTESNFDSGYTFNADGTGKDLFWDLSFSYTALDGVITITYDDQTYASDKYTYTIGENSISMARQSDGGTYTYTKN</sequence>
<comment type="caution">
    <text evidence="2">The sequence shown here is derived from an EMBL/GenBank/DDBJ whole genome shotgun (WGS) entry which is preliminary data.</text>
</comment>
<proteinExistence type="predicted"/>
<reference evidence="2" key="1">
    <citation type="submission" date="2023-07" db="EMBL/GenBank/DDBJ databases">
        <title>Between Cages and Wild: Unraveling the Impact of Captivity on Animal Microbiomes and Antimicrobial Resistance.</title>
        <authorList>
            <person name="Schmartz G.P."/>
            <person name="Rehner J."/>
            <person name="Schuff M.J."/>
            <person name="Becker S.L."/>
            <person name="Kravczyk M."/>
            <person name="Gurevich A."/>
            <person name="Francke R."/>
            <person name="Mueller R."/>
            <person name="Keller V."/>
            <person name="Keller A."/>
        </authorList>
    </citation>
    <scope>NUCLEOTIDE SEQUENCE</scope>
    <source>
        <strain evidence="2">S12M_St_49</strain>
    </source>
</reference>
<evidence type="ECO:0000256" key="1">
    <source>
        <dbReference type="SAM" id="SignalP"/>
    </source>
</evidence>
<evidence type="ECO:0008006" key="4">
    <source>
        <dbReference type="Google" id="ProtNLM"/>
    </source>
</evidence>
<gene>
    <name evidence="2" type="ORF">Q3982_08760</name>
</gene>
<dbReference type="Proteomes" id="UP001168575">
    <property type="component" value="Unassembled WGS sequence"/>
</dbReference>
<accession>A0AA43RJT8</accession>
<name>A0AA43RJT8_9ACTN</name>
<keyword evidence="3" id="KW-1185">Reference proteome</keyword>
<dbReference type="AlphaFoldDB" id="A0AA43RJT8"/>
<organism evidence="2 3">
    <name type="scientific">Phoenicibacter congonensis</name>
    <dbReference type="NCBI Taxonomy" id="1944646"/>
    <lineage>
        <taxon>Bacteria</taxon>
        <taxon>Bacillati</taxon>
        <taxon>Actinomycetota</taxon>
        <taxon>Coriobacteriia</taxon>
        <taxon>Eggerthellales</taxon>
        <taxon>Eggerthellaceae</taxon>
        <taxon>Phoenicibacter</taxon>
    </lineage>
</organism>
<evidence type="ECO:0000313" key="3">
    <source>
        <dbReference type="Proteomes" id="UP001168575"/>
    </source>
</evidence>
<keyword evidence="1" id="KW-0732">Signal</keyword>
<protein>
    <recommendedName>
        <fullName evidence="4">DUF5640 domain-containing protein</fullName>
    </recommendedName>
</protein>
<dbReference type="EMBL" id="JAUMVS010000291">
    <property type="protein sequence ID" value="MDO4842749.1"/>
    <property type="molecule type" value="Genomic_DNA"/>
</dbReference>